<proteinExistence type="predicted"/>
<evidence type="ECO:0000256" key="3">
    <source>
        <dbReference type="ARBA" id="ARBA00022839"/>
    </source>
</evidence>
<dbReference type="InterPro" id="IPR013520">
    <property type="entry name" value="Ribonucl_H"/>
</dbReference>
<dbReference type="GO" id="GO:0000175">
    <property type="term" value="F:3'-5'-RNA exonuclease activity"/>
    <property type="evidence" value="ECO:0007669"/>
    <property type="project" value="InterPro"/>
</dbReference>
<evidence type="ECO:0000259" key="4">
    <source>
        <dbReference type="SMART" id="SM00479"/>
    </source>
</evidence>
<sequence length="299" mass="34930">MGYVIIDLEFNNLKNITKYYPNFYSLYEEFKDPKLENEIIEVGAVKLDKMMNCIGQFKTYVKPSALNVLNPKITEITGITDDNLSLGITFNEAMDKLNKFVDDDSIICSWAKDDIAEIFRNAFYHNYNNVSWLKEYLDIQEYVTKILGHKKALSLKNALEELKIKVDESKLHDALNDAVYTSEVFKRLFNNRIVKGYIVKDVYNMPAIMIKDLQNYKIDISKLDYKCPKCKTNINVERPLKLFNWRFMGIGKCPKCNTKVLQEVVVKKTISGDEIYNNVNSVLNDMEYTDYYYKFDKAN</sequence>
<dbReference type="PANTHER" id="PTHR23044">
    <property type="entry name" value="3'-5' EXONUCLEASE ERI1-RELATED"/>
    <property type="match status" value="1"/>
</dbReference>
<keyword evidence="3" id="KW-0269">Exonuclease</keyword>
<dbReference type="Pfam" id="PF00929">
    <property type="entry name" value="RNase_T"/>
    <property type="match status" value="1"/>
</dbReference>
<dbReference type="Proteomes" id="UP000580568">
    <property type="component" value="Unassembled WGS sequence"/>
</dbReference>
<reference evidence="5 6" key="1">
    <citation type="submission" date="2020-07" db="EMBL/GenBank/DDBJ databases">
        <title>A new beta-1,3-glucan-decomposing anaerobic bacterium isolated from anoxic soil subjected to biological soil disinfestation.</title>
        <authorList>
            <person name="Ueki A."/>
            <person name="Tonouchi A."/>
        </authorList>
    </citation>
    <scope>NUCLEOTIDE SEQUENCE [LARGE SCALE GENOMIC DNA]</scope>
    <source>
        <strain evidence="5 6">TW1</strain>
    </source>
</reference>
<dbReference type="RefSeq" id="WP_183278676.1">
    <property type="nucleotide sequence ID" value="NZ_BLZR01000001.1"/>
</dbReference>
<dbReference type="InterPro" id="IPR012337">
    <property type="entry name" value="RNaseH-like_sf"/>
</dbReference>
<dbReference type="PANTHER" id="PTHR23044:SF61">
    <property type="entry name" value="3'-5' EXORIBONUCLEASE 1-RELATED"/>
    <property type="match status" value="1"/>
</dbReference>
<dbReference type="SMART" id="SM00479">
    <property type="entry name" value="EXOIII"/>
    <property type="match status" value="1"/>
</dbReference>
<dbReference type="GO" id="GO:0003676">
    <property type="term" value="F:nucleic acid binding"/>
    <property type="evidence" value="ECO:0007669"/>
    <property type="project" value="InterPro"/>
</dbReference>
<evidence type="ECO:0000313" key="5">
    <source>
        <dbReference type="EMBL" id="GFP77295.1"/>
    </source>
</evidence>
<keyword evidence="1" id="KW-0540">Nuclease</keyword>
<accession>A0A6V8SL55</accession>
<gene>
    <name evidence="5" type="ORF">bsdtw1_03410</name>
</gene>
<dbReference type="InterPro" id="IPR051274">
    <property type="entry name" value="3-5_Exoribonuclease"/>
</dbReference>
<keyword evidence="2" id="KW-0378">Hydrolase</keyword>
<organism evidence="5 6">
    <name type="scientific">Clostridium fungisolvens</name>
    <dbReference type="NCBI Taxonomy" id="1604897"/>
    <lineage>
        <taxon>Bacteria</taxon>
        <taxon>Bacillati</taxon>
        <taxon>Bacillota</taxon>
        <taxon>Clostridia</taxon>
        <taxon>Eubacteriales</taxon>
        <taxon>Clostridiaceae</taxon>
        <taxon>Clostridium</taxon>
    </lineage>
</organism>
<evidence type="ECO:0000256" key="1">
    <source>
        <dbReference type="ARBA" id="ARBA00022722"/>
    </source>
</evidence>
<dbReference type="AlphaFoldDB" id="A0A6V8SL55"/>
<evidence type="ECO:0000256" key="2">
    <source>
        <dbReference type="ARBA" id="ARBA00022801"/>
    </source>
</evidence>
<comment type="caution">
    <text evidence="5">The sequence shown here is derived from an EMBL/GenBank/DDBJ whole genome shotgun (WGS) entry which is preliminary data.</text>
</comment>
<name>A0A6V8SL55_9CLOT</name>
<dbReference type="CDD" id="cd06133">
    <property type="entry name" value="ERI-1_3'hExo_like"/>
    <property type="match status" value="1"/>
</dbReference>
<dbReference type="InterPro" id="IPR047201">
    <property type="entry name" value="ERI-1_3'hExo-like"/>
</dbReference>
<dbReference type="SUPFAM" id="SSF53098">
    <property type="entry name" value="Ribonuclease H-like"/>
    <property type="match status" value="1"/>
</dbReference>
<feature type="domain" description="Exonuclease" evidence="4">
    <location>
        <begin position="2"/>
        <end position="194"/>
    </location>
</feature>
<dbReference type="EMBL" id="BLZR01000001">
    <property type="protein sequence ID" value="GFP77295.1"/>
    <property type="molecule type" value="Genomic_DNA"/>
</dbReference>
<protein>
    <submittedName>
        <fullName evidence="5">DNA polymerase III PolC-type</fullName>
    </submittedName>
</protein>
<dbReference type="Gene3D" id="3.30.420.10">
    <property type="entry name" value="Ribonuclease H-like superfamily/Ribonuclease H"/>
    <property type="match status" value="1"/>
</dbReference>
<dbReference type="InterPro" id="IPR036397">
    <property type="entry name" value="RNaseH_sf"/>
</dbReference>
<evidence type="ECO:0000313" key="6">
    <source>
        <dbReference type="Proteomes" id="UP000580568"/>
    </source>
</evidence>
<keyword evidence="6" id="KW-1185">Reference proteome</keyword>